<dbReference type="GO" id="GO:0005886">
    <property type="term" value="C:plasma membrane"/>
    <property type="evidence" value="ECO:0007669"/>
    <property type="project" value="UniProtKB-SubCell"/>
</dbReference>
<evidence type="ECO:0000313" key="12">
    <source>
        <dbReference type="EMBL" id="NSJ79246.1"/>
    </source>
</evidence>
<evidence type="ECO:0000256" key="4">
    <source>
        <dbReference type="ARBA" id="ARBA00022597"/>
    </source>
</evidence>
<evidence type="ECO:0000256" key="2">
    <source>
        <dbReference type="ARBA" id="ARBA00022448"/>
    </source>
</evidence>
<comment type="subcellular location">
    <subcellularLocation>
        <location evidence="1">Cell inner membrane</location>
        <topology evidence="1">Multi-pass membrane protein</topology>
    </subcellularLocation>
</comment>
<keyword evidence="3" id="KW-1003">Cell membrane</keyword>
<dbReference type="PROSITE" id="PS51104">
    <property type="entry name" value="PTS_EIIC_TYPE_2"/>
    <property type="match status" value="1"/>
</dbReference>
<feature type="transmembrane region" description="Helical" evidence="9">
    <location>
        <begin position="281"/>
        <end position="302"/>
    </location>
</feature>
<dbReference type="Proteomes" id="UP001644750">
    <property type="component" value="Unassembled WGS sequence"/>
</dbReference>
<protein>
    <submittedName>
        <fullName evidence="11">EIIBCA-Man</fullName>
    </submittedName>
    <submittedName>
        <fullName evidence="12">PTS fructose transporter subunit IIC</fullName>
    </submittedName>
</protein>
<keyword evidence="5" id="KW-0598">Phosphotransferase system</keyword>
<dbReference type="GO" id="GO:0090563">
    <property type="term" value="F:protein-phosphocysteine-sugar phosphotransferase activity"/>
    <property type="evidence" value="ECO:0007669"/>
    <property type="project" value="TreeGrafter"/>
</dbReference>
<dbReference type="PANTHER" id="PTHR30505:SF0">
    <property type="entry name" value="FRUCTOSE-LIKE PTS SYSTEM EIIBC COMPONENT-RELATED"/>
    <property type="match status" value="1"/>
</dbReference>
<dbReference type="RefSeq" id="WP_009264713.1">
    <property type="nucleotide sequence ID" value="NZ_BAABYN010000001.1"/>
</dbReference>
<dbReference type="GO" id="GO:0009401">
    <property type="term" value="P:phosphoenolpyruvate-dependent sugar phosphotransferase system"/>
    <property type="evidence" value="ECO:0007669"/>
    <property type="project" value="UniProtKB-KW"/>
</dbReference>
<feature type="transmembrane region" description="Helical" evidence="9">
    <location>
        <begin position="20"/>
        <end position="44"/>
    </location>
</feature>
<evidence type="ECO:0000313" key="11">
    <source>
        <dbReference type="EMBL" id="CUM97847.1"/>
    </source>
</evidence>
<dbReference type="EMBL" id="CYXT01000013">
    <property type="protein sequence ID" value="CUM97847.1"/>
    <property type="molecule type" value="Genomic_DNA"/>
</dbReference>
<evidence type="ECO:0000256" key="9">
    <source>
        <dbReference type="SAM" id="Phobius"/>
    </source>
</evidence>
<reference evidence="11 13" key="1">
    <citation type="submission" date="2015-09" db="EMBL/GenBank/DDBJ databases">
        <authorList>
            <consortium name="Pathogen Informatics"/>
        </authorList>
    </citation>
    <scope>NUCLEOTIDE SEQUENCE [LARGE SCALE GENOMIC DNA]</scope>
    <source>
        <strain evidence="11 13">2789STDY5608868</strain>
    </source>
</reference>
<evidence type="ECO:0000256" key="1">
    <source>
        <dbReference type="ARBA" id="ARBA00004429"/>
    </source>
</evidence>
<dbReference type="InterPro" id="IPR013014">
    <property type="entry name" value="PTS_EIIC_2"/>
</dbReference>
<keyword evidence="14" id="KW-1185">Reference proteome</keyword>
<dbReference type="AlphaFoldDB" id="A0A173T7H1"/>
<dbReference type="PANTHER" id="PTHR30505">
    <property type="entry name" value="FRUCTOSE-LIKE PERMEASE"/>
    <property type="match status" value="1"/>
</dbReference>
<evidence type="ECO:0000256" key="5">
    <source>
        <dbReference type="ARBA" id="ARBA00022683"/>
    </source>
</evidence>
<keyword evidence="7 9" id="KW-1133">Transmembrane helix</keyword>
<reference evidence="12 14" key="2">
    <citation type="journal article" date="2020" name="Cell Host Microbe">
        <title>Functional and Genomic Variation between Human-Derived Isolates of Lachnospiraceae Reveals Inter- and Intra-Species Diversity.</title>
        <authorList>
            <person name="Sorbara M.T."/>
            <person name="Littmann E.R."/>
            <person name="Fontana E."/>
            <person name="Moody T.U."/>
            <person name="Kohout C.E."/>
            <person name="Gjonbalaj M."/>
            <person name="Eaton V."/>
            <person name="Seok R."/>
            <person name="Leiner I.M."/>
            <person name="Pamer E.G."/>
        </authorList>
    </citation>
    <scope>NUCLEOTIDE SEQUENCE [LARGE SCALE GENOMIC DNA]</scope>
    <source>
        <strain evidence="12 14">MSK.14.57</strain>
    </source>
</reference>
<evidence type="ECO:0000259" key="10">
    <source>
        <dbReference type="PROSITE" id="PS51104"/>
    </source>
</evidence>
<evidence type="ECO:0000256" key="6">
    <source>
        <dbReference type="ARBA" id="ARBA00022692"/>
    </source>
</evidence>
<evidence type="ECO:0000313" key="14">
    <source>
        <dbReference type="Proteomes" id="UP001644750"/>
    </source>
</evidence>
<dbReference type="InterPro" id="IPR006327">
    <property type="entry name" value="PTS_IIC_fruc"/>
</dbReference>
<proteinExistence type="predicted"/>
<dbReference type="NCBIfam" id="TIGR01427">
    <property type="entry name" value="PTS_IIC_fructo"/>
    <property type="match status" value="1"/>
</dbReference>
<feature type="domain" description="PTS EIIC type-2" evidence="10">
    <location>
        <begin position="8"/>
        <end position="342"/>
    </location>
</feature>
<sequence>MKQFLKDAKGHLMTGIGYMLPLIIGASLVVAIPKLIALCFGITSLDPYADGTGIWHIMKLIENVGWTGIGMVNTVLAGFIAYSIADKPAIGAGLIGGAVASSTYAGFLGAVIAAFIAGYSVKWAKKHIKLPESMNSVMPLVVCPLIATGLVAVIMGVILATPLAAINTWLVKWISSMCQNQSSQLVMALILGAMIASDMGGPINKSAWMAGNALMAEGIYQPNVFINAAICMPPLAYAIATVIRKNRFSEAFRETGKSNWAMGFVGITEGAIPFTLVKPQFLIPINMFGAAVGTAVISLLGAKGDIPPVGGIYGFVSITNGWAYLVGILVGALIIALLATLVVDFTEGDEGESEDIDVDEIEITFEDIK</sequence>
<feature type="transmembrane region" description="Helical" evidence="9">
    <location>
        <begin position="224"/>
        <end position="243"/>
    </location>
</feature>
<dbReference type="InterPro" id="IPR050864">
    <property type="entry name" value="Bacterial_PTS_Sugar_Transport"/>
</dbReference>
<organism evidence="11 13">
    <name type="scientific">Anaerostipes hadrus</name>
    <dbReference type="NCBI Taxonomy" id="649756"/>
    <lineage>
        <taxon>Bacteria</taxon>
        <taxon>Bacillati</taxon>
        <taxon>Bacillota</taxon>
        <taxon>Clostridia</taxon>
        <taxon>Lachnospirales</taxon>
        <taxon>Lachnospiraceae</taxon>
        <taxon>Anaerostipes</taxon>
    </lineage>
</organism>
<evidence type="ECO:0000256" key="7">
    <source>
        <dbReference type="ARBA" id="ARBA00022989"/>
    </source>
</evidence>
<feature type="transmembrane region" description="Helical" evidence="9">
    <location>
        <begin position="322"/>
        <end position="343"/>
    </location>
</feature>
<dbReference type="GO" id="GO:0008982">
    <property type="term" value="F:protein-N(PI)-phosphohistidine-sugar phosphotransferase activity"/>
    <property type="evidence" value="ECO:0007669"/>
    <property type="project" value="InterPro"/>
</dbReference>
<gene>
    <name evidence="11" type="primary">manP_9</name>
    <name evidence="11" type="ORF">ERS852425_01816</name>
    <name evidence="12" type="ORF">G5A72_06515</name>
</gene>
<accession>A0A173T7H1</accession>
<feature type="transmembrane region" description="Helical" evidence="9">
    <location>
        <begin position="137"/>
        <end position="164"/>
    </location>
</feature>
<feature type="transmembrane region" description="Helical" evidence="9">
    <location>
        <begin position="64"/>
        <end position="85"/>
    </location>
</feature>
<feature type="transmembrane region" description="Helical" evidence="9">
    <location>
        <begin position="92"/>
        <end position="117"/>
    </location>
</feature>
<keyword evidence="8 9" id="KW-0472">Membrane</keyword>
<name>A0A173T7H1_ANAHA</name>
<evidence type="ECO:0000313" key="13">
    <source>
        <dbReference type="Proteomes" id="UP000095598"/>
    </source>
</evidence>
<evidence type="ECO:0000256" key="3">
    <source>
        <dbReference type="ARBA" id="ARBA00022475"/>
    </source>
</evidence>
<dbReference type="Proteomes" id="UP000095598">
    <property type="component" value="Unassembled WGS sequence"/>
</dbReference>
<dbReference type="GO" id="GO:0005351">
    <property type="term" value="F:carbohydrate:proton symporter activity"/>
    <property type="evidence" value="ECO:0007669"/>
    <property type="project" value="InterPro"/>
</dbReference>
<keyword evidence="4" id="KW-0762">Sugar transport</keyword>
<evidence type="ECO:0000256" key="8">
    <source>
        <dbReference type="ARBA" id="ARBA00023136"/>
    </source>
</evidence>
<reference evidence="12" key="3">
    <citation type="submission" date="2020-02" db="EMBL/GenBank/DDBJ databases">
        <authorList>
            <person name="Littmann E."/>
            <person name="Sorbara M."/>
        </authorList>
    </citation>
    <scope>NUCLEOTIDE SEQUENCE</scope>
    <source>
        <strain evidence="12">MSK.14.57</strain>
    </source>
</reference>
<keyword evidence="6 9" id="KW-0812">Transmembrane</keyword>
<dbReference type="EMBL" id="JAAITB010000011">
    <property type="protein sequence ID" value="NSJ79246.1"/>
    <property type="molecule type" value="Genomic_DNA"/>
</dbReference>
<keyword evidence="2" id="KW-0813">Transport</keyword>